<evidence type="ECO:0000313" key="1">
    <source>
        <dbReference type="EMBL" id="MBA5603995.1"/>
    </source>
</evidence>
<dbReference type="RefSeq" id="WP_182213163.1">
    <property type="nucleotide sequence ID" value="NZ_JACEZS010000001.1"/>
</dbReference>
<keyword evidence="2" id="KW-1185">Reference proteome</keyword>
<organism evidence="1 2">
    <name type="scientific">Rugamonas fusca</name>
    <dbReference type="NCBI Taxonomy" id="2758568"/>
    <lineage>
        <taxon>Bacteria</taxon>
        <taxon>Pseudomonadati</taxon>
        <taxon>Pseudomonadota</taxon>
        <taxon>Betaproteobacteria</taxon>
        <taxon>Burkholderiales</taxon>
        <taxon>Oxalobacteraceae</taxon>
        <taxon>Telluria group</taxon>
        <taxon>Rugamonas</taxon>
    </lineage>
</organism>
<comment type="caution">
    <text evidence="1">The sequence shown here is derived from an EMBL/GenBank/DDBJ whole genome shotgun (WGS) entry which is preliminary data.</text>
</comment>
<reference evidence="1 2" key="1">
    <citation type="submission" date="2020-07" db="EMBL/GenBank/DDBJ databases">
        <title>Novel species isolated from subtropical streams in China.</title>
        <authorList>
            <person name="Lu H."/>
        </authorList>
    </citation>
    <scope>NUCLEOTIDE SEQUENCE [LARGE SCALE GENOMIC DNA]</scope>
    <source>
        <strain evidence="1 2">FT3S</strain>
    </source>
</reference>
<dbReference type="AlphaFoldDB" id="A0A7W2I585"/>
<name>A0A7W2I585_9BURK</name>
<dbReference type="Proteomes" id="UP000566711">
    <property type="component" value="Unassembled WGS sequence"/>
</dbReference>
<dbReference type="EMBL" id="JACEZS010000001">
    <property type="protein sequence ID" value="MBA5603995.1"/>
    <property type="molecule type" value="Genomic_DNA"/>
</dbReference>
<sequence>MPDITIIAAALNSLKTATDIVKFLRESDLSLERAELKLKLADLVGALADTKLELVEVQDTLSEKDKRIVELEEAFQSKDAFVRHYDAYYVADNCGNPTGIPYCLRCWENDHKKRQLVHDARDHQTRVCTSCGHRYEGRMVGTIQPPPKAP</sequence>
<accession>A0A7W2I585</accession>
<protein>
    <submittedName>
        <fullName evidence="1">Uncharacterized protein</fullName>
    </submittedName>
</protein>
<gene>
    <name evidence="1" type="ORF">H3H36_01280</name>
</gene>
<proteinExistence type="predicted"/>
<evidence type="ECO:0000313" key="2">
    <source>
        <dbReference type="Proteomes" id="UP000566711"/>
    </source>
</evidence>